<feature type="compositionally biased region" description="Low complexity" evidence="2">
    <location>
        <begin position="191"/>
        <end position="215"/>
    </location>
</feature>
<name>A0A409W6E7_9AGAR</name>
<evidence type="ECO:0000256" key="1">
    <source>
        <dbReference type="ARBA" id="ARBA00022729"/>
    </source>
</evidence>
<accession>A0A409W6E7</accession>
<sequence length="253" mass="25763">MLAHALTALVALSAPLLARAQVTPSEPGPGDVFRAGTTCPIVWLGDANSTTDWKDMAIELMTGDNFNMIHITTVATGLDGTVDGRFEWDCPEMDPYSAIYFYQFSSPNTPVKTWVTRFTIASPTGQTTPPANATQPGTNDPIPWGVGNLLDRSQATPPPNFGAGGTPATPNTPTTGGTGNGAGAGTGGAGTPNTPVASTPVSRTPTSSAPVSSPSKEPTTTPNDNNTGAATVVGVDSRLIVAIAAVLSAAIAW</sequence>
<dbReference type="Pfam" id="PF10342">
    <property type="entry name" value="Kre9_KNH"/>
    <property type="match status" value="1"/>
</dbReference>
<dbReference type="EMBL" id="NHTK01005781">
    <property type="protein sequence ID" value="PPQ74025.1"/>
    <property type="molecule type" value="Genomic_DNA"/>
</dbReference>
<organism evidence="5 6">
    <name type="scientific">Panaeolus cyanescens</name>
    <dbReference type="NCBI Taxonomy" id="181874"/>
    <lineage>
        <taxon>Eukaryota</taxon>
        <taxon>Fungi</taxon>
        <taxon>Dikarya</taxon>
        <taxon>Basidiomycota</taxon>
        <taxon>Agaricomycotina</taxon>
        <taxon>Agaricomycetes</taxon>
        <taxon>Agaricomycetidae</taxon>
        <taxon>Agaricales</taxon>
        <taxon>Agaricineae</taxon>
        <taxon>Galeropsidaceae</taxon>
        <taxon>Panaeolus</taxon>
    </lineage>
</organism>
<feature type="domain" description="Yeast cell wall synthesis Kre9/Knh1-like N-terminal" evidence="4">
    <location>
        <begin position="27"/>
        <end position="120"/>
    </location>
</feature>
<dbReference type="PANTHER" id="PTHR40633:SF1">
    <property type="entry name" value="GPI ANCHORED SERINE-THREONINE RICH PROTEIN (AFU_ORTHOLOGUE AFUA_1G03630)"/>
    <property type="match status" value="1"/>
</dbReference>
<evidence type="ECO:0000256" key="2">
    <source>
        <dbReference type="SAM" id="MobiDB-lite"/>
    </source>
</evidence>
<feature type="chain" id="PRO_5019040427" description="Yeast cell wall synthesis Kre9/Knh1-like N-terminal domain-containing protein" evidence="3">
    <location>
        <begin position="21"/>
        <end position="253"/>
    </location>
</feature>
<feature type="compositionally biased region" description="Polar residues" evidence="2">
    <location>
        <begin position="216"/>
        <end position="229"/>
    </location>
</feature>
<dbReference type="Proteomes" id="UP000284842">
    <property type="component" value="Unassembled WGS sequence"/>
</dbReference>
<reference evidence="5 6" key="1">
    <citation type="journal article" date="2018" name="Evol. Lett.">
        <title>Horizontal gene cluster transfer increased hallucinogenic mushroom diversity.</title>
        <authorList>
            <person name="Reynolds H.T."/>
            <person name="Vijayakumar V."/>
            <person name="Gluck-Thaler E."/>
            <person name="Korotkin H.B."/>
            <person name="Matheny P.B."/>
            <person name="Slot J.C."/>
        </authorList>
    </citation>
    <scope>NUCLEOTIDE SEQUENCE [LARGE SCALE GENOMIC DNA]</scope>
    <source>
        <strain evidence="5 6">2629</strain>
    </source>
</reference>
<dbReference type="InParanoid" id="A0A409W6E7"/>
<comment type="caution">
    <text evidence="5">The sequence shown here is derived from an EMBL/GenBank/DDBJ whole genome shotgun (WGS) entry which is preliminary data.</text>
</comment>
<feature type="compositionally biased region" description="Gly residues" evidence="2">
    <location>
        <begin position="176"/>
        <end position="190"/>
    </location>
</feature>
<keyword evidence="1 3" id="KW-0732">Signal</keyword>
<feature type="compositionally biased region" description="Low complexity" evidence="2">
    <location>
        <begin position="166"/>
        <end position="175"/>
    </location>
</feature>
<feature type="compositionally biased region" description="Polar residues" evidence="2">
    <location>
        <begin position="122"/>
        <end position="138"/>
    </location>
</feature>
<evidence type="ECO:0000259" key="4">
    <source>
        <dbReference type="Pfam" id="PF10342"/>
    </source>
</evidence>
<proteinExistence type="predicted"/>
<evidence type="ECO:0000313" key="6">
    <source>
        <dbReference type="Proteomes" id="UP000284842"/>
    </source>
</evidence>
<dbReference type="InterPro" id="IPR018466">
    <property type="entry name" value="Kre9/Knh1-like_N"/>
</dbReference>
<keyword evidence="6" id="KW-1185">Reference proteome</keyword>
<protein>
    <recommendedName>
        <fullName evidence="4">Yeast cell wall synthesis Kre9/Knh1-like N-terminal domain-containing protein</fullName>
    </recommendedName>
</protein>
<dbReference type="STRING" id="181874.A0A409W6E7"/>
<dbReference type="AlphaFoldDB" id="A0A409W6E7"/>
<dbReference type="OrthoDB" id="2432613at2759"/>
<feature type="signal peptide" evidence="3">
    <location>
        <begin position="1"/>
        <end position="20"/>
    </location>
</feature>
<dbReference type="PANTHER" id="PTHR40633">
    <property type="entry name" value="MATRIX PROTEIN, PUTATIVE (AFU_ORTHOLOGUE AFUA_8G05410)-RELATED"/>
    <property type="match status" value="1"/>
</dbReference>
<gene>
    <name evidence="5" type="ORF">CVT24_012621</name>
</gene>
<dbReference type="InterPro" id="IPR052982">
    <property type="entry name" value="SRP1/TIP1-like"/>
</dbReference>
<evidence type="ECO:0000256" key="3">
    <source>
        <dbReference type="SAM" id="SignalP"/>
    </source>
</evidence>
<feature type="region of interest" description="Disordered" evidence="2">
    <location>
        <begin position="122"/>
        <end position="229"/>
    </location>
</feature>
<evidence type="ECO:0000313" key="5">
    <source>
        <dbReference type="EMBL" id="PPQ74025.1"/>
    </source>
</evidence>